<dbReference type="Pfam" id="PF00754">
    <property type="entry name" value="F5_F8_type_C"/>
    <property type="match status" value="1"/>
</dbReference>
<proteinExistence type="inferred from homology"/>
<dbReference type="InterPro" id="IPR017853">
    <property type="entry name" value="GH"/>
</dbReference>
<evidence type="ECO:0000313" key="3">
    <source>
        <dbReference type="EMBL" id="SMP46310.1"/>
    </source>
</evidence>
<keyword evidence="3" id="KW-0378">Hydrolase</keyword>
<organism evidence="3 4">
    <name type="scientific">Neorhodopirellula lusitana</name>
    <dbReference type="NCBI Taxonomy" id="445327"/>
    <lineage>
        <taxon>Bacteria</taxon>
        <taxon>Pseudomonadati</taxon>
        <taxon>Planctomycetota</taxon>
        <taxon>Planctomycetia</taxon>
        <taxon>Pirellulales</taxon>
        <taxon>Pirellulaceae</taxon>
        <taxon>Neorhodopirellula</taxon>
    </lineage>
</organism>
<gene>
    <name evidence="3" type="ORF">SAMN06265222_102103</name>
</gene>
<keyword evidence="4" id="KW-1185">Reference proteome</keyword>
<dbReference type="InterPro" id="IPR000421">
    <property type="entry name" value="FA58C"/>
</dbReference>
<evidence type="ECO:0000259" key="2">
    <source>
        <dbReference type="PROSITE" id="PS50022"/>
    </source>
</evidence>
<dbReference type="InterPro" id="IPR008979">
    <property type="entry name" value="Galactose-bd-like_sf"/>
</dbReference>
<accession>A0ABY1PUC5</accession>
<comment type="similarity">
    <text evidence="1">Belongs to the glycosyl hydrolase 2 family.</text>
</comment>
<dbReference type="Pfam" id="PF02837">
    <property type="entry name" value="Glyco_hydro_2_N"/>
    <property type="match status" value="1"/>
</dbReference>
<dbReference type="Gene3D" id="3.20.20.80">
    <property type="entry name" value="Glycosidases"/>
    <property type="match status" value="1"/>
</dbReference>
<evidence type="ECO:0000313" key="4">
    <source>
        <dbReference type="Proteomes" id="UP001158067"/>
    </source>
</evidence>
<dbReference type="SUPFAM" id="SSF51445">
    <property type="entry name" value="(Trans)glycosidases"/>
    <property type="match status" value="1"/>
</dbReference>
<comment type="caution">
    <text evidence="3">The sequence shown here is derived from an EMBL/GenBank/DDBJ whole genome shotgun (WGS) entry which is preliminary data.</text>
</comment>
<name>A0ABY1PUC5_9BACT</name>
<protein>
    <submittedName>
        <fullName evidence="3">Glycosyl hydrolases family 2, sugar binding domain</fullName>
    </submittedName>
</protein>
<feature type="domain" description="F5/8 type C" evidence="2">
    <location>
        <begin position="911"/>
        <end position="1059"/>
    </location>
</feature>
<sequence length="1079" mass="121670">MLTTKIRKGTPRAFVLLHALIFMCVFPASSFAIDLSGTWQVRLDPNDVGERERWFDHVDGVEISLPGTTVEAGLGTPLELEPALTKEVFQHLHPHFRYVGAAWYTRTISLEDGWQESNATLLLERLIWESTVWLNGKMVGSEDSLSTPHRYSVGDYLKTGENTLCVRVDNRPKVDIGVLGHAYTDETQTIWNGIIGRIELNRTDNQTLAIRTQPLRVQVPSSGRLVVNVEPLNSDRSDVPTWTIEVDRSGEVIVEIDHKKLTPWSEFDPALYRVTARFLSSDSSSELSANFVTGFRNVETDGRALLVNDQPAFMRGTLECCIFPKTGYPPMDITAHSPGGPNKQTSRVDNRSTTYGWGKVFRTLKEYGLNHLRFHSWCPPEAAFAAADRHGVYLQVELPNWTFKMGQSPLVDEYLLKEGERILREYSHHPSFVFFSMGNELTGDYSHLDEMIRHFRSISPHLLYTSTSYSFSKRGESPGPADDVFISQKTRTGWVRGQGFLNQTPPTTDSDYTPGLDSLDIPLITHEVGQYNVYPNLEELPKYDGNLRALNFEAIQQDLRNKGRLKDAAAYTRGSGELAAILYKEDVERALRTRGLSGIQLLDLHDFPGQSTATVGLLDAFWDSKGSITPAEFRRFCSPVVPLIRMPKRTWSSDETFTAKVEIANFSDQPIKTGNVHWKIEDQRGHVLAERTIPLDVIEIGNGNTIAEIVFPLAKVQDASQLKVTVSVEGHDSENDWNFWVYPVGPAQSNGDVVVIRRFGDKLFDALAKGQRVLFLPSREEIRAPLDGRFIPVFWSPLHFANQPGSLGTVIDAEHPLFGGFPTEQHTDWQWWELLATSTSVNVDQLGADFEPIMQFIDKYNRNSLPATLWESQVGEGSLLVCTLDIESEPAKRIAASQLKRSILSYLNSPDFSPRQTMTNEQIASLFRSRPYRLSLSNGTSHPDYPLTNLLDGDPNSIWHSDWRGGKNQYPYAVDFEMIEPMQIAGLNYVQRQDNTRGRIRRFRVRTSPNGRSWTTVAEGETPPREIRFDTPIDASHLRFEAISDVGGTENCAIAELSPIFIDRTTRVDELGLIENFNK</sequence>
<dbReference type="PROSITE" id="PS50022">
    <property type="entry name" value="FA58C_3"/>
    <property type="match status" value="1"/>
</dbReference>
<dbReference type="GO" id="GO:0016787">
    <property type="term" value="F:hydrolase activity"/>
    <property type="evidence" value="ECO:0007669"/>
    <property type="project" value="UniProtKB-KW"/>
</dbReference>
<dbReference type="InterPro" id="IPR051913">
    <property type="entry name" value="GH2_Domain-Containing"/>
</dbReference>
<dbReference type="PANTHER" id="PTHR42732">
    <property type="entry name" value="BETA-GALACTOSIDASE"/>
    <property type="match status" value="1"/>
</dbReference>
<dbReference type="RefSeq" id="WP_283431438.1">
    <property type="nucleotide sequence ID" value="NZ_FXUG01000002.1"/>
</dbReference>
<dbReference type="InterPro" id="IPR006104">
    <property type="entry name" value="Glyco_hydro_2_N"/>
</dbReference>
<reference evidence="3 4" key="1">
    <citation type="submission" date="2017-05" db="EMBL/GenBank/DDBJ databases">
        <authorList>
            <person name="Varghese N."/>
            <person name="Submissions S."/>
        </authorList>
    </citation>
    <scope>NUCLEOTIDE SEQUENCE [LARGE SCALE GENOMIC DNA]</scope>
    <source>
        <strain evidence="3 4">DSM 25457</strain>
    </source>
</reference>
<dbReference type="EMBL" id="FXUG01000002">
    <property type="protein sequence ID" value="SMP46310.1"/>
    <property type="molecule type" value="Genomic_DNA"/>
</dbReference>
<dbReference type="Gene3D" id="2.60.120.260">
    <property type="entry name" value="Galactose-binding domain-like"/>
    <property type="match status" value="2"/>
</dbReference>
<evidence type="ECO:0000256" key="1">
    <source>
        <dbReference type="ARBA" id="ARBA00007401"/>
    </source>
</evidence>
<dbReference type="Proteomes" id="UP001158067">
    <property type="component" value="Unassembled WGS sequence"/>
</dbReference>
<dbReference type="SUPFAM" id="SSF49785">
    <property type="entry name" value="Galactose-binding domain-like"/>
    <property type="match status" value="2"/>
</dbReference>